<dbReference type="Proteomes" id="UP001374584">
    <property type="component" value="Unassembled WGS sequence"/>
</dbReference>
<proteinExistence type="predicted"/>
<organism evidence="1 2">
    <name type="scientific">Phaseolus coccineus</name>
    <name type="common">Scarlet runner bean</name>
    <name type="synonym">Phaseolus multiflorus</name>
    <dbReference type="NCBI Taxonomy" id="3886"/>
    <lineage>
        <taxon>Eukaryota</taxon>
        <taxon>Viridiplantae</taxon>
        <taxon>Streptophyta</taxon>
        <taxon>Embryophyta</taxon>
        <taxon>Tracheophyta</taxon>
        <taxon>Spermatophyta</taxon>
        <taxon>Magnoliopsida</taxon>
        <taxon>eudicotyledons</taxon>
        <taxon>Gunneridae</taxon>
        <taxon>Pentapetalae</taxon>
        <taxon>rosids</taxon>
        <taxon>fabids</taxon>
        <taxon>Fabales</taxon>
        <taxon>Fabaceae</taxon>
        <taxon>Papilionoideae</taxon>
        <taxon>50 kb inversion clade</taxon>
        <taxon>NPAAA clade</taxon>
        <taxon>indigoferoid/millettioid clade</taxon>
        <taxon>Phaseoleae</taxon>
        <taxon>Phaseolus</taxon>
    </lineage>
</organism>
<keyword evidence="2" id="KW-1185">Reference proteome</keyword>
<comment type="caution">
    <text evidence="1">The sequence shown here is derived from an EMBL/GenBank/DDBJ whole genome shotgun (WGS) entry which is preliminary data.</text>
</comment>
<name>A0AAN9Q8L6_PHACN</name>
<reference evidence="1 2" key="1">
    <citation type="submission" date="2024-01" db="EMBL/GenBank/DDBJ databases">
        <title>The genomes of 5 underutilized Papilionoideae crops provide insights into root nodulation and disease resistanc.</title>
        <authorList>
            <person name="Jiang F."/>
        </authorList>
    </citation>
    <scope>NUCLEOTIDE SEQUENCE [LARGE SCALE GENOMIC DNA]</scope>
    <source>
        <strain evidence="1">JINMINGXINNONG_FW02</strain>
        <tissue evidence="1">Leaves</tissue>
    </source>
</reference>
<evidence type="ECO:0000313" key="1">
    <source>
        <dbReference type="EMBL" id="KAK7326316.1"/>
    </source>
</evidence>
<sequence length="106" mass="11520">MSTQKKVYLLVQKWLLHIRTIIGGGVLLNHTPRHVESLWLGAMHPPSRCACFVVKASHNAHCMVDPPTCCGTLVGFGVWLISTLVSTKSGVWLLTVRGKGAIMSGL</sequence>
<dbReference type="AlphaFoldDB" id="A0AAN9Q8L6"/>
<protein>
    <submittedName>
        <fullName evidence="1">Uncharacterized protein</fullName>
    </submittedName>
</protein>
<accession>A0AAN9Q8L6</accession>
<evidence type="ECO:0000313" key="2">
    <source>
        <dbReference type="Proteomes" id="UP001374584"/>
    </source>
</evidence>
<dbReference type="EMBL" id="JAYMYR010000070">
    <property type="protein sequence ID" value="KAK7326316.1"/>
    <property type="molecule type" value="Genomic_DNA"/>
</dbReference>
<gene>
    <name evidence="1" type="ORF">VNO80_33031</name>
</gene>